<dbReference type="Gene3D" id="1.20.272.40">
    <property type="match status" value="1"/>
</dbReference>
<dbReference type="Proteomes" id="UP000593564">
    <property type="component" value="Unassembled WGS sequence"/>
</dbReference>
<evidence type="ECO:0000313" key="1">
    <source>
        <dbReference type="EMBL" id="KAF5938381.1"/>
    </source>
</evidence>
<gene>
    <name evidence="1" type="ORF">HYC85_022640</name>
</gene>
<reference evidence="1 2" key="2">
    <citation type="submission" date="2020-07" db="EMBL/GenBank/DDBJ databases">
        <title>Genome assembly of wild tea tree DASZ reveals pedigree and selection history of tea varieties.</title>
        <authorList>
            <person name="Zhang W."/>
        </authorList>
    </citation>
    <scope>NUCLEOTIDE SEQUENCE [LARGE SCALE GENOMIC DNA]</scope>
    <source>
        <strain evidence="2">cv. G240</strain>
        <tissue evidence="1">Leaf</tissue>
    </source>
</reference>
<protein>
    <submittedName>
        <fullName evidence="1">Uncharacterized protein</fullName>
    </submittedName>
</protein>
<dbReference type="SUPFAM" id="SSF48592">
    <property type="entry name" value="GroEL equatorial domain-like"/>
    <property type="match status" value="1"/>
</dbReference>
<dbReference type="InterPro" id="IPR027413">
    <property type="entry name" value="GROEL-like_equatorial_sf"/>
</dbReference>
<reference evidence="2" key="1">
    <citation type="journal article" date="2020" name="Nat. Commun.">
        <title>Genome assembly of wild tea tree DASZ reveals pedigree and selection history of tea varieties.</title>
        <authorList>
            <person name="Zhang W."/>
            <person name="Zhang Y."/>
            <person name="Qiu H."/>
            <person name="Guo Y."/>
            <person name="Wan H."/>
            <person name="Zhang X."/>
            <person name="Scossa F."/>
            <person name="Alseekh S."/>
            <person name="Zhang Q."/>
            <person name="Wang P."/>
            <person name="Xu L."/>
            <person name="Schmidt M.H."/>
            <person name="Jia X."/>
            <person name="Li D."/>
            <person name="Zhu A."/>
            <person name="Guo F."/>
            <person name="Chen W."/>
            <person name="Ni D."/>
            <person name="Usadel B."/>
            <person name="Fernie A.R."/>
            <person name="Wen W."/>
        </authorList>
    </citation>
    <scope>NUCLEOTIDE SEQUENCE [LARGE SCALE GENOMIC DNA]</scope>
    <source>
        <strain evidence="2">cv. G240</strain>
    </source>
</reference>
<name>A0A7J7GEL9_CAMSI</name>
<proteinExistence type="predicted"/>
<keyword evidence="2" id="KW-1185">Reference proteome</keyword>
<evidence type="ECO:0000313" key="2">
    <source>
        <dbReference type="Proteomes" id="UP000593564"/>
    </source>
</evidence>
<dbReference type="AlphaFoldDB" id="A0A7J7GEL9"/>
<organism evidence="1 2">
    <name type="scientific">Camellia sinensis</name>
    <name type="common">Tea plant</name>
    <name type="synonym">Thea sinensis</name>
    <dbReference type="NCBI Taxonomy" id="4442"/>
    <lineage>
        <taxon>Eukaryota</taxon>
        <taxon>Viridiplantae</taxon>
        <taxon>Streptophyta</taxon>
        <taxon>Embryophyta</taxon>
        <taxon>Tracheophyta</taxon>
        <taxon>Spermatophyta</taxon>
        <taxon>Magnoliopsida</taxon>
        <taxon>eudicotyledons</taxon>
        <taxon>Gunneridae</taxon>
        <taxon>Pentapetalae</taxon>
        <taxon>asterids</taxon>
        <taxon>Ericales</taxon>
        <taxon>Theaceae</taxon>
        <taxon>Camellia</taxon>
    </lineage>
</organism>
<accession>A0A7J7GEL9</accession>
<comment type="caution">
    <text evidence="1">The sequence shown here is derived from an EMBL/GenBank/DDBJ whole genome shotgun (WGS) entry which is preliminary data.</text>
</comment>
<sequence length="148" mass="16492">MNYNGASSSRQFVVRAVAKEIAFDQSSRSALQAGINKLADAVGLTLGPRELDEHFAKNAKLSANYFIANCEDMLKVAAIIDELLLGLHNKFLFCIRYRCCFINCDPLTSINWGIRIFPKRHHIAVANDIGKVETKPFATIFFVVANNL</sequence>
<dbReference type="EMBL" id="JACBKZ010000011">
    <property type="protein sequence ID" value="KAF5938381.1"/>
    <property type="molecule type" value="Genomic_DNA"/>
</dbReference>